<reference evidence="1" key="1">
    <citation type="journal article" date="2014" name="Front. Microbiol.">
        <title>High frequency of phylogenetically diverse reductive dehalogenase-homologous genes in deep subseafloor sedimentary metagenomes.</title>
        <authorList>
            <person name="Kawai M."/>
            <person name="Futagami T."/>
            <person name="Toyoda A."/>
            <person name="Takaki Y."/>
            <person name="Nishi S."/>
            <person name="Hori S."/>
            <person name="Arai W."/>
            <person name="Tsubouchi T."/>
            <person name="Morono Y."/>
            <person name="Uchiyama I."/>
            <person name="Ito T."/>
            <person name="Fujiyama A."/>
            <person name="Inagaki F."/>
            <person name="Takami H."/>
        </authorList>
    </citation>
    <scope>NUCLEOTIDE SEQUENCE</scope>
    <source>
        <strain evidence="1">Expedition CK06-06</strain>
    </source>
</reference>
<gene>
    <name evidence="1" type="ORF">S01H4_41396</name>
</gene>
<protein>
    <submittedName>
        <fullName evidence="1">Uncharacterized protein</fullName>
    </submittedName>
</protein>
<dbReference type="Gene3D" id="2.20.70.10">
    <property type="match status" value="1"/>
</dbReference>
<name>X1CRX3_9ZZZZ</name>
<proteinExistence type="predicted"/>
<organism evidence="1">
    <name type="scientific">marine sediment metagenome</name>
    <dbReference type="NCBI Taxonomy" id="412755"/>
    <lineage>
        <taxon>unclassified sequences</taxon>
        <taxon>metagenomes</taxon>
        <taxon>ecological metagenomes</taxon>
    </lineage>
</organism>
<evidence type="ECO:0000313" key="1">
    <source>
        <dbReference type="EMBL" id="GAG98858.1"/>
    </source>
</evidence>
<accession>X1CRX3</accession>
<feature type="non-terminal residue" evidence="1">
    <location>
        <position position="1"/>
    </location>
</feature>
<dbReference type="AlphaFoldDB" id="X1CRX3"/>
<dbReference type="EMBL" id="BART01022636">
    <property type="protein sequence ID" value="GAG98858.1"/>
    <property type="molecule type" value="Genomic_DNA"/>
</dbReference>
<comment type="caution">
    <text evidence="1">The sequence shown here is derived from an EMBL/GenBank/DDBJ whole genome shotgun (WGS) entry which is preliminary data.</text>
</comment>
<sequence>CGAPLYRTKRDLLKCEICENVEKRKLANDYGSVKTRLIF</sequence>